<dbReference type="Proteomes" id="UP000075442">
    <property type="component" value="Unassembled WGS sequence"/>
</dbReference>
<name>A0A150NXS4_STRMT</name>
<dbReference type="Pfam" id="PF00496">
    <property type="entry name" value="SBP_bac_5"/>
    <property type="match status" value="1"/>
</dbReference>
<keyword evidence="3" id="KW-0813">Transport</keyword>
<evidence type="ECO:0000256" key="2">
    <source>
        <dbReference type="ARBA" id="ARBA00005695"/>
    </source>
</evidence>
<keyword evidence="5" id="KW-0571">Peptide transport</keyword>
<evidence type="ECO:0000256" key="1">
    <source>
        <dbReference type="ARBA" id="ARBA00004193"/>
    </source>
</evidence>
<accession>A0A150NXS4</accession>
<sequence>MKKSQVLAVAGATLLASGVLAACSNTSSNNAKLAKDYQYVYQTDPETLDYIVSNIDSTSFVTTNAVDGLLANDKYGNLVPSIAESWTVSKDGLTYTYKIRKDAKWVTAEGEEYAPVTAKDFVTGLKHAVDGKSKGLSIVSSSIKGLEAYIKGETSDFSTVGVKALDDQTLEYTLNQPETFWNDKTTSGILMPVNEEFLTSKGEGFWCPNRC</sequence>
<proteinExistence type="inferred from homology"/>
<comment type="caution">
    <text evidence="9">The sequence shown here is derived from an EMBL/GenBank/DDBJ whole genome shotgun (WGS) entry which is preliminary data.</text>
</comment>
<dbReference type="GO" id="GO:0015031">
    <property type="term" value="P:protein transport"/>
    <property type="evidence" value="ECO:0007669"/>
    <property type="project" value="UniProtKB-KW"/>
</dbReference>
<evidence type="ECO:0000313" key="9">
    <source>
        <dbReference type="EMBL" id="KYF38253.1"/>
    </source>
</evidence>
<dbReference type="EMBL" id="LROU01000003">
    <property type="protein sequence ID" value="KYF38253.1"/>
    <property type="molecule type" value="Genomic_DNA"/>
</dbReference>
<protein>
    <submittedName>
        <fullName evidence="9">Oligopeptide ABC transporter, periplasmic oligopeptide-binding protein OppA</fullName>
    </submittedName>
</protein>
<keyword evidence="4 7" id="KW-0732">Signal</keyword>
<dbReference type="SUPFAM" id="SSF53850">
    <property type="entry name" value="Periplasmic binding protein-like II"/>
    <property type="match status" value="1"/>
</dbReference>
<feature type="signal peptide" evidence="7">
    <location>
        <begin position="1"/>
        <end position="21"/>
    </location>
</feature>
<dbReference type="PANTHER" id="PTHR30290">
    <property type="entry name" value="PERIPLASMIC BINDING COMPONENT OF ABC TRANSPORTER"/>
    <property type="match status" value="1"/>
</dbReference>
<evidence type="ECO:0000256" key="7">
    <source>
        <dbReference type="SAM" id="SignalP"/>
    </source>
</evidence>
<dbReference type="GO" id="GO:0015833">
    <property type="term" value="P:peptide transport"/>
    <property type="evidence" value="ECO:0007669"/>
    <property type="project" value="UniProtKB-KW"/>
</dbReference>
<reference evidence="9 10" key="1">
    <citation type="submission" date="2016-01" db="EMBL/GenBank/DDBJ databases">
        <title>Highly variable Streptococcus oralis 1 are common among viridans streptococci isolated from primates.</title>
        <authorList>
            <person name="Denapaite D."/>
            <person name="Rieger M."/>
            <person name="Koendgen S."/>
            <person name="Brueckner R."/>
            <person name="Ochigava I."/>
            <person name="Kappeler P."/>
            <person name="Maetz-Rensing K."/>
            <person name="Leendertz F."/>
        </authorList>
    </citation>
    <scope>NUCLEOTIDE SEQUENCE [LARGE SCALE GENOMIC DNA]</scope>
    <source>
        <strain evidence="9 10">M3-1</strain>
    </source>
</reference>
<gene>
    <name evidence="9" type="ORF">SMIM3I_00320</name>
</gene>
<dbReference type="PANTHER" id="PTHR30290:SF10">
    <property type="entry name" value="PERIPLASMIC OLIGOPEPTIDE-BINDING PROTEIN-RELATED"/>
    <property type="match status" value="1"/>
</dbReference>
<dbReference type="InterPro" id="IPR039424">
    <property type="entry name" value="SBP_5"/>
</dbReference>
<dbReference type="InterPro" id="IPR023765">
    <property type="entry name" value="SBP_5_CS"/>
</dbReference>
<dbReference type="GO" id="GO:0005886">
    <property type="term" value="C:plasma membrane"/>
    <property type="evidence" value="ECO:0007669"/>
    <property type="project" value="UniProtKB-SubCell"/>
</dbReference>
<dbReference type="GO" id="GO:1904680">
    <property type="term" value="F:peptide transmembrane transporter activity"/>
    <property type="evidence" value="ECO:0007669"/>
    <property type="project" value="TreeGrafter"/>
</dbReference>
<evidence type="ECO:0000313" key="10">
    <source>
        <dbReference type="Proteomes" id="UP000075442"/>
    </source>
</evidence>
<dbReference type="Gene3D" id="3.90.76.10">
    <property type="entry name" value="Dipeptide-binding Protein, Domain 1"/>
    <property type="match status" value="1"/>
</dbReference>
<dbReference type="InterPro" id="IPR000914">
    <property type="entry name" value="SBP_5_dom"/>
</dbReference>
<organism evidence="9 10">
    <name type="scientific">Streptococcus mitis</name>
    <dbReference type="NCBI Taxonomy" id="28037"/>
    <lineage>
        <taxon>Bacteria</taxon>
        <taxon>Bacillati</taxon>
        <taxon>Bacillota</taxon>
        <taxon>Bacilli</taxon>
        <taxon>Lactobacillales</taxon>
        <taxon>Streptococcaceae</taxon>
        <taxon>Streptococcus</taxon>
        <taxon>Streptococcus mitis group</taxon>
    </lineage>
</organism>
<evidence type="ECO:0000259" key="8">
    <source>
        <dbReference type="Pfam" id="PF00496"/>
    </source>
</evidence>
<comment type="similarity">
    <text evidence="2">Belongs to the bacterial solute-binding protein 5 family.</text>
</comment>
<evidence type="ECO:0000256" key="6">
    <source>
        <dbReference type="ARBA" id="ARBA00022927"/>
    </source>
</evidence>
<evidence type="ECO:0000256" key="3">
    <source>
        <dbReference type="ARBA" id="ARBA00022448"/>
    </source>
</evidence>
<dbReference type="PROSITE" id="PS01040">
    <property type="entry name" value="SBP_BACTERIAL_5"/>
    <property type="match status" value="1"/>
</dbReference>
<evidence type="ECO:0000256" key="4">
    <source>
        <dbReference type="ARBA" id="ARBA00022729"/>
    </source>
</evidence>
<comment type="subcellular location">
    <subcellularLocation>
        <location evidence="1">Cell membrane</location>
        <topology evidence="1">Lipid-anchor</topology>
    </subcellularLocation>
</comment>
<dbReference type="Gene3D" id="3.40.190.10">
    <property type="entry name" value="Periplasmic binding protein-like II"/>
    <property type="match status" value="1"/>
</dbReference>
<dbReference type="AlphaFoldDB" id="A0A150NXS4"/>
<feature type="domain" description="Solute-binding protein family 5" evidence="8">
    <location>
        <begin position="78"/>
        <end position="193"/>
    </location>
</feature>
<feature type="chain" id="PRO_5007565363" evidence="7">
    <location>
        <begin position="22"/>
        <end position="211"/>
    </location>
</feature>
<keyword evidence="6" id="KW-0653">Protein transport</keyword>
<evidence type="ECO:0000256" key="5">
    <source>
        <dbReference type="ARBA" id="ARBA00022856"/>
    </source>
</evidence>
<dbReference type="PROSITE" id="PS51257">
    <property type="entry name" value="PROKAR_LIPOPROTEIN"/>
    <property type="match status" value="1"/>
</dbReference>
<dbReference type="PATRIC" id="fig|28037.235.peg.45"/>